<feature type="transmembrane region" description="Helical" evidence="1">
    <location>
        <begin position="135"/>
        <end position="152"/>
    </location>
</feature>
<feature type="transmembrane region" description="Helical" evidence="1">
    <location>
        <begin position="90"/>
        <end position="114"/>
    </location>
</feature>
<sequence>MELLIFQKEKFDELYNCTYEIESVPIEKRRHVLLAYLPCLFALRDQWARSSCYKIMFYVAILDVIVLWITGFATGVFVVMGTVYCSMPTLMYVLGTIASAIWYAETFAAVLLAVNRCVEMAHLGLMEHLFGGNRAGIWLAVPSIYALVMITFTKPVMFTGIYCSWFFNPHIGYIEDVKGNFETLAHPVHNSLLLLSIITLYVIFVVLLISRRRVENQSKSQRMLFLQVFIISAVNASTAALYAYMQFVHSNETLMVIAQIGWLSCHGVPGLTYLTMNKTIRHESLRKLGFKFGHKIYSLGTHSRGGISAPHDVL</sequence>
<dbReference type="Pfam" id="PF10321">
    <property type="entry name" value="7TM_GPCR_Srt"/>
    <property type="match status" value="1"/>
</dbReference>
<dbReference type="PANTHER" id="PTHR23021">
    <property type="entry name" value="SERPENTINE RECEPTOR, CLASS T"/>
    <property type="match status" value="1"/>
</dbReference>
<comment type="caution">
    <text evidence="2">The sequence shown here is derived from an EMBL/GenBank/DDBJ whole genome shotgun (WGS) entry which is preliminary data.</text>
</comment>
<keyword evidence="1" id="KW-0812">Transmembrane</keyword>
<keyword evidence="1" id="KW-0472">Membrane</keyword>
<evidence type="ECO:0000256" key="1">
    <source>
        <dbReference type="SAM" id="Phobius"/>
    </source>
</evidence>
<feature type="transmembrane region" description="Helical" evidence="1">
    <location>
        <begin position="55"/>
        <end position="84"/>
    </location>
</feature>
<keyword evidence="1" id="KW-1133">Transmembrane helix</keyword>
<keyword evidence="3" id="KW-1185">Reference proteome</keyword>
<feature type="transmembrane region" description="Helical" evidence="1">
    <location>
        <begin position="256"/>
        <end position="276"/>
    </location>
</feature>
<accession>A0AAD4MYQ1</accession>
<reference evidence="2" key="1">
    <citation type="submission" date="2022-01" db="EMBL/GenBank/DDBJ databases">
        <title>Genome Sequence Resource for Two Populations of Ditylenchus destructor, the Migratory Endoparasitic Phytonematode.</title>
        <authorList>
            <person name="Zhang H."/>
            <person name="Lin R."/>
            <person name="Xie B."/>
        </authorList>
    </citation>
    <scope>NUCLEOTIDE SEQUENCE</scope>
    <source>
        <strain evidence="2">BazhouSP</strain>
    </source>
</reference>
<proteinExistence type="predicted"/>
<dbReference type="EMBL" id="JAKKPZ010000025">
    <property type="protein sequence ID" value="KAI1710542.1"/>
    <property type="molecule type" value="Genomic_DNA"/>
</dbReference>
<dbReference type="Gene3D" id="1.20.1070.10">
    <property type="entry name" value="Rhodopsin 7-helix transmembrane proteins"/>
    <property type="match status" value="1"/>
</dbReference>
<evidence type="ECO:0000313" key="2">
    <source>
        <dbReference type="EMBL" id="KAI1710542.1"/>
    </source>
</evidence>
<organism evidence="2 3">
    <name type="scientific">Ditylenchus destructor</name>
    <dbReference type="NCBI Taxonomy" id="166010"/>
    <lineage>
        <taxon>Eukaryota</taxon>
        <taxon>Metazoa</taxon>
        <taxon>Ecdysozoa</taxon>
        <taxon>Nematoda</taxon>
        <taxon>Chromadorea</taxon>
        <taxon>Rhabditida</taxon>
        <taxon>Tylenchina</taxon>
        <taxon>Tylenchomorpha</taxon>
        <taxon>Sphaerularioidea</taxon>
        <taxon>Anguinidae</taxon>
        <taxon>Anguininae</taxon>
        <taxon>Ditylenchus</taxon>
    </lineage>
</organism>
<gene>
    <name evidence="2" type="ORF">DdX_10601</name>
</gene>
<protein>
    <submittedName>
        <fullName evidence="2">Serpentine type 7TM GPCR chemoreceptor srt domain-containing protein</fullName>
    </submittedName>
</protein>
<dbReference type="Proteomes" id="UP001201812">
    <property type="component" value="Unassembled WGS sequence"/>
</dbReference>
<feature type="transmembrane region" description="Helical" evidence="1">
    <location>
        <begin position="223"/>
        <end position="244"/>
    </location>
</feature>
<dbReference type="SUPFAM" id="SSF81321">
    <property type="entry name" value="Family A G protein-coupled receptor-like"/>
    <property type="match status" value="1"/>
</dbReference>
<name>A0AAD4MYQ1_9BILA</name>
<feature type="transmembrane region" description="Helical" evidence="1">
    <location>
        <begin position="192"/>
        <end position="211"/>
    </location>
</feature>
<dbReference type="PANTHER" id="PTHR23021:SF11">
    <property type="entry name" value="SERPENTINE RECEPTOR, CLASS T"/>
    <property type="match status" value="1"/>
</dbReference>
<dbReference type="AlphaFoldDB" id="A0AAD4MYQ1"/>
<dbReference type="InterPro" id="IPR019425">
    <property type="entry name" value="7TM_GPCR_serpentine_rcpt_Srt"/>
</dbReference>
<evidence type="ECO:0000313" key="3">
    <source>
        <dbReference type="Proteomes" id="UP001201812"/>
    </source>
</evidence>